<evidence type="ECO:0000313" key="3">
    <source>
        <dbReference type="EMBL" id="ABE50969.1"/>
    </source>
</evidence>
<keyword evidence="4" id="KW-1185">Reference proteome</keyword>
<organism evidence="3 4">
    <name type="scientific">Methylobacillus flagellatus (strain ATCC 51484 / DSM 6875 / VKM B-1610 / KT)</name>
    <dbReference type="NCBI Taxonomy" id="265072"/>
    <lineage>
        <taxon>Bacteria</taxon>
        <taxon>Pseudomonadati</taxon>
        <taxon>Pseudomonadota</taxon>
        <taxon>Betaproteobacteria</taxon>
        <taxon>Nitrosomonadales</taxon>
        <taxon>Methylophilaceae</taxon>
        <taxon>Methylobacillus</taxon>
    </lineage>
</organism>
<accession>Q1GXR8</accession>
<keyword evidence="2" id="KW-1133">Transmembrane helix</keyword>
<sequence length="194" mass="20452">MAILSVCVTAAVGKAAVMDNRLFAMVGLVLTALLLAGLHLYGQHQFSLGEAAEKARWVARDNAALRAANAEIAELNTQARVQERQHAEAVATISRQFQEQLHHVKSQKDSVIADLRAGAVRLRIPVTPASTSAACSGIPAEAFASAAGRDGGARAELSAEAAEFLVGLASEADEVVEQLTSCQALLRADRQVQQ</sequence>
<dbReference type="InterPro" id="IPR004929">
    <property type="entry name" value="I-spanin"/>
</dbReference>
<dbReference type="eggNOG" id="ENOG50315B5">
    <property type="taxonomic scope" value="Bacteria"/>
</dbReference>
<dbReference type="EMBL" id="CP000284">
    <property type="protein sequence ID" value="ABE50969.1"/>
    <property type="molecule type" value="Genomic_DNA"/>
</dbReference>
<dbReference type="Proteomes" id="UP000002440">
    <property type="component" value="Chromosome"/>
</dbReference>
<evidence type="ECO:0000313" key="4">
    <source>
        <dbReference type="Proteomes" id="UP000002440"/>
    </source>
</evidence>
<keyword evidence="1" id="KW-0175">Coiled coil</keyword>
<dbReference type="STRING" id="265072.Mfla_2706"/>
<protein>
    <submittedName>
        <fullName evidence="3">Bacteriophage lysis protein</fullName>
    </submittedName>
</protein>
<keyword evidence="2" id="KW-0472">Membrane</keyword>
<dbReference type="GO" id="GO:0044659">
    <property type="term" value="P:viral release from host cell by cytolysis"/>
    <property type="evidence" value="ECO:0007669"/>
    <property type="project" value="InterPro"/>
</dbReference>
<dbReference type="HOGENOM" id="CLU_1641630_0_0_4"/>
<proteinExistence type="predicted"/>
<keyword evidence="2" id="KW-0812">Transmembrane</keyword>
<feature type="transmembrane region" description="Helical" evidence="2">
    <location>
        <begin position="25"/>
        <end position="42"/>
    </location>
</feature>
<evidence type="ECO:0000256" key="1">
    <source>
        <dbReference type="SAM" id="Coils"/>
    </source>
</evidence>
<feature type="coiled-coil region" evidence="1">
    <location>
        <begin position="58"/>
        <end position="85"/>
    </location>
</feature>
<dbReference type="AlphaFoldDB" id="Q1GXR8"/>
<name>Q1GXR8_METFK</name>
<dbReference type="KEGG" id="mfa:Mfla_2706"/>
<dbReference type="Pfam" id="PF03245">
    <property type="entry name" value="Phage_lysis"/>
    <property type="match status" value="1"/>
</dbReference>
<reference evidence="3 4" key="1">
    <citation type="submission" date="2006-03" db="EMBL/GenBank/DDBJ databases">
        <title>Complete sequence of Methylobacillus flagellatus KT.</title>
        <authorList>
            <consortium name="US DOE Joint Genome Institute"/>
            <person name="Copeland A."/>
            <person name="Lucas S."/>
            <person name="Lapidus A."/>
            <person name="Barry K."/>
            <person name="Detter J.C."/>
            <person name="Glavina del Rio T."/>
            <person name="Hammon N."/>
            <person name="Israni S."/>
            <person name="Dalin E."/>
            <person name="Tice H."/>
            <person name="Pitluck S."/>
            <person name="Brettin T."/>
            <person name="Bruce D."/>
            <person name="Han C."/>
            <person name="Tapia R."/>
            <person name="Saunders E."/>
            <person name="Gilna P."/>
            <person name="Schmutz J."/>
            <person name="Larimer F."/>
            <person name="Land M."/>
            <person name="Kyrpides N."/>
            <person name="Anderson I."/>
            <person name="Richardson P."/>
        </authorList>
    </citation>
    <scope>NUCLEOTIDE SEQUENCE [LARGE SCALE GENOMIC DNA]</scope>
    <source>
        <strain evidence="4">KT / ATCC 51484 / DSM 6875</strain>
    </source>
</reference>
<evidence type="ECO:0000256" key="2">
    <source>
        <dbReference type="SAM" id="Phobius"/>
    </source>
</evidence>
<gene>
    <name evidence="3" type="ordered locus">Mfla_2706</name>
</gene>